<keyword evidence="3" id="KW-1185">Reference proteome</keyword>
<dbReference type="SUPFAM" id="SSF47413">
    <property type="entry name" value="lambda repressor-like DNA-binding domains"/>
    <property type="match status" value="1"/>
</dbReference>
<dbReference type="CDD" id="cd00093">
    <property type="entry name" value="HTH_XRE"/>
    <property type="match status" value="1"/>
</dbReference>
<reference evidence="3" key="1">
    <citation type="submission" date="2016-10" db="EMBL/GenBank/DDBJ databases">
        <authorList>
            <person name="Varghese N."/>
            <person name="Submissions S."/>
        </authorList>
    </citation>
    <scope>NUCLEOTIDE SEQUENCE [LARGE SCALE GENOMIC DNA]</scope>
    <source>
        <strain evidence="3">DSM 44260</strain>
    </source>
</reference>
<dbReference type="Pfam" id="PF13560">
    <property type="entry name" value="HTH_31"/>
    <property type="match status" value="1"/>
</dbReference>
<dbReference type="EMBL" id="FOGI01000004">
    <property type="protein sequence ID" value="SER66226.1"/>
    <property type="molecule type" value="Genomic_DNA"/>
</dbReference>
<dbReference type="PROSITE" id="PS50943">
    <property type="entry name" value="HTH_CROC1"/>
    <property type="match status" value="1"/>
</dbReference>
<evidence type="ECO:0000313" key="2">
    <source>
        <dbReference type="EMBL" id="SER66226.1"/>
    </source>
</evidence>
<dbReference type="Proteomes" id="UP000199051">
    <property type="component" value="Unassembled WGS sequence"/>
</dbReference>
<name>A0A1H9R0G5_9PSEU</name>
<dbReference type="SMART" id="SM00530">
    <property type="entry name" value="HTH_XRE"/>
    <property type="match status" value="1"/>
</dbReference>
<gene>
    <name evidence="2" type="ORF">SAMN04487818_104524</name>
</gene>
<evidence type="ECO:0000313" key="3">
    <source>
        <dbReference type="Proteomes" id="UP000199051"/>
    </source>
</evidence>
<organism evidence="2 3">
    <name type="scientific">Actinokineospora terrae</name>
    <dbReference type="NCBI Taxonomy" id="155974"/>
    <lineage>
        <taxon>Bacteria</taxon>
        <taxon>Bacillati</taxon>
        <taxon>Actinomycetota</taxon>
        <taxon>Actinomycetes</taxon>
        <taxon>Pseudonocardiales</taxon>
        <taxon>Pseudonocardiaceae</taxon>
        <taxon>Actinokineospora</taxon>
    </lineage>
</organism>
<evidence type="ECO:0000259" key="1">
    <source>
        <dbReference type="PROSITE" id="PS50943"/>
    </source>
</evidence>
<dbReference type="InterPro" id="IPR010982">
    <property type="entry name" value="Lambda_DNA-bd_dom_sf"/>
</dbReference>
<dbReference type="STRING" id="155974.SAMN04487818_104524"/>
<dbReference type="InterPro" id="IPR043917">
    <property type="entry name" value="DUF5753"/>
</dbReference>
<dbReference type="AlphaFoldDB" id="A0A1H9R0G5"/>
<proteinExistence type="predicted"/>
<accession>A0A1H9R0G5</accession>
<sequence>MATSKQPTVIGRGLGGELRVLREGRKMSCKEVADLLGWQASKISRMETGKQGIRPADVASLLVIYRVIGRDRDRLVKLAERSDDIGYWENQAALSAESKTLMRIEREATSITTSQPLLIPGLVQTGDYIRALMRVCNVSDVDIDSRVAARLARQVILTKDEPPTLHMIVDELVLRRVLGSPKVMARQLRRLLEVAEQATTSLQVLPASLRGHSGLDGSFTLLDFERNKPVVYLDHKISGLFLEEPEQVEFFRTEADTLSGLALSPAKSAELVATIAREHDRE</sequence>
<dbReference type="RefSeq" id="WP_092777384.1">
    <property type="nucleotide sequence ID" value="NZ_FOGI01000004.1"/>
</dbReference>
<feature type="domain" description="HTH cro/C1-type" evidence="1">
    <location>
        <begin position="18"/>
        <end position="75"/>
    </location>
</feature>
<dbReference type="InterPro" id="IPR001387">
    <property type="entry name" value="Cro/C1-type_HTH"/>
</dbReference>
<protein>
    <submittedName>
        <fullName evidence="2">Helix-turn-helix domain-containing protein</fullName>
    </submittedName>
</protein>
<dbReference type="Pfam" id="PF19054">
    <property type="entry name" value="DUF5753"/>
    <property type="match status" value="1"/>
</dbReference>
<dbReference type="Gene3D" id="1.10.260.40">
    <property type="entry name" value="lambda repressor-like DNA-binding domains"/>
    <property type="match status" value="1"/>
</dbReference>
<dbReference type="GO" id="GO:0003677">
    <property type="term" value="F:DNA binding"/>
    <property type="evidence" value="ECO:0007669"/>
    <property type="project" value="InterPro"/>
</dbReference>